<evidence type="ECO:0008006" key="4">
    <source>
        <dbReference type="Google" id="ProtNLM"/>
    </source>
</evidence>
<reference evidence="2 3" key="1">
    <citation type="submission" date="2023-04" db="EMBL/GenBank/DDBJ databases">
        <title>The genome sequence of Polyangium sorediatum DSM14670.</title>
        <authorList>
            <person name="Zhang X."/>
        </authorList>
    </citation>
    <scope>NUCLEOTIDE SEQUENCE [LARGE SCALE GENOMIC DNA]</scope>
    <source>
        <strain evidence="2 3">DSM 14670</strain>
    </source>
</reference>
<sequence>MSLLSTSSMACNRSTPPAPQKEAPQSSASAATNPVAERPPAPKVLPTLAAEPFAPEGTHPELLFGIEGGLAVVEGLRVGRIVDGERIEWVGKIVDDNKHLGGSHIVSVHGRFPDAVDVVYDSNEGRAPQPAYFPLTGKGVHFRVGDGGSPGRISGVTAAGASTVVIAMDYEPGFHVKTARGPGVVYKFTSFEAAGCRKDEEFRFLGHQGVLPAVVPSTLAATSTGTLVTMGMLCEKRGPTAEVWDKPGTSRLVDLGGWIKEIDTRSELLRGNGDDLFLYAGKKNPILRFRGGTFEPLPRLDKPFEDVFVSSNGQLHASDGRTIHRFDDGQWTPIAHLAWPTSFDTMALEKDTLWASAGMTVLKLRETKSVAFEDGCPTPFVYLYDVAPQNAPDFTFPTTQKALSTFEGAADLGLVEFFEGARRLGITVKSKEQGEAVVAHLLATMKDEDPKLLCYAPKKTRGIPLKPKRK</sequence>
<organism evidence="2 3">
    <name type="scientific">Polyangium sorediatum</name>
    <dbReference type="NCBI Taxonomy" id="889274"/>
    <lineage>
        <taxon>Bacteria</taxon>
        <taxon>Pseudomonadati</taxon>
        <taxon>Myxococcota</taxon>
        <taxon>Polyangia</taxon>
        <taxon>Polyangiales</taxon>
        <taxon>Polyangiaceae</taxon>
        <taxon>Polyangium</taxon>
    </lineage>
</organism>
<name>A0ABT6NZ80_9BACT</name>
<accession>A0ABT6NZ80</accession>
<feature type="region of interest" description="Disordered" evidence="1">
    <location>
        <begin position="1"/>
        <end position="42"/>
    </location>
</feature>
<dbReference type="EMBL" id="JARZHI010000032">
    <property type="protein sequence ID" value="MDI1433657.1"/>
    <property type="molecule type" value="Genomic_DNA"/>
</dbReference>
<evidence type="ECO:0000313" key="3">
    <source>
        <dbReference type="Proteomes" id="UP001160301"/>
    </source>
</evidence>
<feature type="compositionally biased region" description="Polar residues" evidence="1">
    <location>
        <begin position="23"/>
        <end position="32"/>
    </location>
</feature>
<protein>
    <recommendedName>
        <fullName evidence="4">Lipoprotein</fullName>
    </recommendedName>
</protein>
<keyword evidence="3" id="KW-1185">Reference proteome</keyword>
<evidence type="ECO:0000313" key="2">
    <source>
        <dbReference type="EMBL" id="MDI1433657.1"/>
    </source>
</evidence>
<evidence type="ECO:0000256" key="1">
    <source>
        <dbReference type="SAM" id="MobiDB-lite"/>
    </source>
</evidence>
<dbReference type="RefSeq" id="WP_136970051.1">
    <property type="nucleotide sequence ID" value="NZ_JARZHI010000032.1"/>
</dbReference>
<gene>
    <name evidence="2" type="ORF">QHF89_29430</name>
</gene>
<dbReference type="Proteomes" id="UP001160301">
    <property type="component" value="Unassembled WGS sequence"/>
</dbReference>
<feature type="compositionally biased region" description="Polar residues" evidence="1">
    <location>
        <begin position="1"/>
        <end position="15"/>
    </location>
</feature>
<comment type="caution">
    <text evidence="2">The sequence shown here is derived from an EMBL/GenBank/DDBJ whole genome shotgun (WGS) entry which is preliminary data.</text>
</comment>
<proteinExistence type="predicted"/>